<accession>A0ABW5RB04</accession>
<protein>
    <submittedName>
        <fullName evidence="1">Uncharacterized protein</fullName>
    </submittedName>
</protein>
<evidence type="ECO:0000313" key="1">
    <source>
        <dbReference type="EMBL" id="MFD2671886.1"/>
    </source>
</evidence>
<keyword evidence="2" id="KW-1185">Reference proteome</keyword>
<proteinExistence type="predicted"/>
<dbReference type="RefSeq" id="WP_379929361.1">
    <property type="nucleotide sequence ID" value="NZ_JBHUMM010000017.1"/>
</dbReference>
<reference evidence="2" key="1">
    <citation type="journal article" date="2019" name="Int. J. Syst. Evol. Microbiol.">
        <title>The Global Catalogue of Microorganisms (GCM) 10K type strain sequencing project: providing services to taxonomists for standard genome sequencing and annotation.</title>
        <authorList>
            <consortium name="The Broad Institute Genomics Platform"/>
            <consortium name="The Broad Institute Genome Sequencing Center for Infectious Disease"/>
            <person name="Wu L."/>
            <person name="Ma J."/>
        </authorList>
    </citation>
    <scope>NUCLEOTIDE SEQUENCE [LARGE SCALE GENOMIC DNA]</scope>
    <source>
        <strain evidence="2">KCTC 33676</strain>
    </source>
</reference>
<evidence type="ECO:0000313" key="2">
    <source>
        <dbReference type="Proteomes" id="UP001597497"/>
    </source>
</evidence>
<organism evidence="1 2">
    <name type="scientific">Marinicrinis sediminis</name>
    <dbReference type="NCBI Taxonomy" id="1652465"/>
    <lineage>
        <taxon>Bacteria</taxon>
        <taxon>Bacillati</taxon>
        <taxon>Bacillota</taxon>
        <taxon>Bacilli</taxon>
        <taxon>Bacillales</taxon>
        <taxon>Paenibacillaceae</taxon>
    </lineage>
</organism>
<name>A0ABW5RB04_9BACL</name>
<sequence length="185" mass="21076">MKKWTYGSFFFLVLIICLSIGTAGILADDSPNKEITKEQFLQPGSHVTHHPPVAELQKPEVTEMLNEAWTYAKSRMKQSKKLSIEDWATIDYGDIDIAFTNELTREEAFSFTQAVYHEERINNRQYGDTSEAILLAPEKDEAYLIWKRKNHNVVYLHLVSTAQADGTRTWDVNGKAVEIDASPVP</sequence>
<gene>
    <name evidence="1" type="ORF">ACFSUC_09725</name>
</gene>
<dbReference type="EMBL" id="JBHUMM010000017">
    <property type="protein sequence ID" value="MFD2671886.1"/>
    <property type="molecule type" value="Genomic_DNA"/>
</dbReference>
<dbReference type="Proteomes" id="UP001597497">
    <property type="component" value="Unassembled WGS sequence"/>
</dbReference>
<comment type="caution">
    <text evidence="1">The sequence shown here is derived from an EMBL/GenBank/DDBJ whole genome shotgun (WGS) entry which is preliminary data.</text>
</comment>